<dbReference type="Gene3D" id="1.10.10.10">
    <property type="entry name" value="Winged helix-like DNA-binding domain superfamily/Winged helix DNA-binding domain"/>
    <property type="match status" value="1"/>
</dbReference>
<sequence>MFDNELRVKILKALADQARLEIVRTLYVEDKEMGCGQISEGMGIGNSTISYHLKTLREAGLTYTRREGQNRYITLRKETFEKYLPGFLETLVKE</sequence>
<keyword evidence="6" id="KW-1185">Reference proteome</keyword>
<dbReference type="PRINTS" id="PR00778">
    <property type="entry name" value="HTHARSR"/>
</dbReference>
<feature type="domain" description="HTH arsR-type" evidence="4">
    <location>
        <begin position="1"/>
        <end position="94"/>
    </location>
</feature>
<reference evidence="5 6" key="1">
    <citation type="submission" date="2009-12" db="EMBL/GenBank/DDBJ databases">
        <authorList>
            <person name="Lefebure T."/>
            <person name="Cornejo O.E."/>
            <person name="Pavinski Bitar P.D."/>
            <person name="Lang P."/>
            <person name="Stanhope M.J."/>
        </authorList>
    </citation>
    <scope>NUCLEOTIDE SEQUENCE [LARGE SCALE GENOMIC DNA]</scope>
    <source>
        <strain evidence="5 6">FA-1</strain>
    </source>
</reference>
<dbReference type="InterPro" id="IPR001845">
    <property type="entry name" value="HTH_ArsR_DNA-bd_dom"/>
</dbReference>
<dbReference type="EMBL" id="AJTZ01000006">
    <property type="protein sequence ID" value="EJN93254.1"/>
    <property type="molecule type" value="Genomic_DNA"/>
</dbReference>
<evidence type="ECO:0000313" key="5">
    <source>
        <dbReference type="EMBL" id="EJN93254.1"/>
    </source>
</evidence>
<evidence type="ECO:0000256" key="3">
    <source>
        <dbReference type="ARBA" id="ARBA00023163"/>
    </source>
</evidence>
<keyword evidence="2" id="KW-0238">DNA-binding</keyword>
<evidence type="ECO:0000313" key="6">
    <source>
        <dbReference type="Proteomes" id="UP000007815"/>
    </source>
</evidence>
<dbReference type="SUPFAM" id="SSF46785">
    <property type="entry name" value="Winged helix' DNA-binding domain"/>
    <property type="match status" value="1"/>
</dbReference>
<dbReference type="NCBIfam" id="NF033788">
    <property type="entry name" value="HTH_metalloreg"/>
    <property type="match status" value="1"/>
</dbReference>
<protein>
    <submittedName>
        <fullName evidence="5">Transcriptional regulator (ArsR family) protein</fullName>
    </submittedName>
</protein>
<name>A0ABP2QW09_STRRT</name>
<evidence type="ECO:0000256" key="2">
    <source>
        <dbReference type="ARBA" id="ARBA00023125"/>
    </source>
</evidence>
<organism evidence="5 6">
    <name type="scientific">Streptococcus ratti FA-1 = DSM 20564</name>
    <dbReference type="NCBI Taxonomy" id="699248"/>
    <lineage>
        <taxon>Bacteria</taxon>
        <taxon>Bacillati</taxon>
        <taxon>Bacillota</taxon>
        <taxon>Bacilli</taxon>
        <taxon>Lactobacillales</taxon>
        <taxon>Streptococcaceae</taxon>
        <taxon>Streptococcus</taxon>
    </lineage>
</organism>
<dbReference type="InterPro" id="IPR011991">
    <property type="entry name" value="ArsR-like_HTH"/>
</dbReference>
<proteinExistence type="predicted"/>
<dbReference type="InterPro" id="IPR051081">
    <property type="entry name" value="HTH_MetalResp_TranReg"/>
</dbReference>
<dbReference type="SMART" id="SM00418">
    <property type="entry name" value="HTH_ARSR"/>
    <property type="match status" value="1"/>
</dbReference>
<dbReference type="PROSITE" id="PS50987">
    <property type="entry name" value="HTH_ARSR_2"/>
    <property type="match status" value="1"/>
</dbReference>
<dbReference type="RefSeq" id="WP_003090374.1">
    <property type="nucleotide sequence ID" value="NZ_AJTZ01000006.1"/>
</dbReference>
<dbReference type="CDD" id="cd00090">
    <property type="entry name" value="HTH_ARSR"/>
    <property type="match status" value="1"/>
</dbReference>
<dbReference type="PANTHER" id="PTHR33154:SF25">
    <property type="entry name" value="LMO0101 PROTEIN"/>
    <property type="match status" value="1"/>
</dbReference>
<dbReference type="InterPro" id="IPR036388">
    <property type="entry name" value="WH-like_DNA-bd_sf"/>
</dbReference>
<dbReference type="Proteomes" id="UP000007815">
    <property type="component" value="Unassembled WGS sequence"/>
</dbReference>
<keyword evidence="1" id="KW-0805">Transcription regulation</keyword>
<evidence type="ECO:0000259" key="4">
    <source>
        <dbReference type="PROSITE" id="PS50987"/>
    </source>
</evidence>
<dbReference type="Pfam" id="PF12840">
    <property type="entry name" value="HTH_20"/>
    <property type="match status" value="1"/>
</dbReference>
<evidence type="ECO:0000256" key="1">
    <source>
        <dbReference type="ARBA" id="ARBA00023015"/>
    </source>
</evidence>
<comment type="caution">
    <text evidence="5">The sequence shown here is derived from an EMBL/GenBank/DDBJ whole genome shotgun (WGS) entry which is preliminary data.</text>
</comment>
<gene>
    <name evidence="5" type="ORF">SRA_10203</name>
</gene>
<dbReference type="PANTHER" id="PTHR33154">
    <property type="entry name" value="TRANSCRIPTIONAL REGULATOR, ARSR FAMILY"/>
    <property type="match status" value="1"/>
</dbReference>
<accession>A0ABP2QW09</accession>
<keyword evidence="3" id="KW-0804">Transcription</keyword>
<dbReference type="InterPro" id="IPR036390">
    <property type="entry name" value="WH_DNA-bd_sf"/>
</dbReference>